<gene>
    <name evidence="2" type="ORF">CEXT_463191</name>
</gene>
<feature type="compositionally biased region" description="Polar residues" evidence="1">
    <location>
        <begin position="1"/>
        <end position="11"/>
    </location>
</feature>
<accession>A0AAV4S8M6</accession>
<protein>
    <submittedName>
        <fullName evidence="2">Uncharacterized protein</fullName>
    </submittedName>
</protein>
<dbReference type="AlphaFoldDB" id="A0AAV4S8M6"/>
<evidence type="ECO:0000313" key="2">
    <source>
        <dbReference type="EMBL" id="GIY30848.1"/>
    </source>
</evidence>
<reference evidence="2 3" key="1">
    <citation type="submission" date="2021-06" db="EMBL/GenBank/DDBJ databases">
        <title>Caerostris extrusa draft genome.</title>
        <authorList>
            <person name="Kono N."/>
            <person name="Arakawa K."/>
        </authorList>
    </citation>
    <scope>NUCLEOTIDE SEQUENCE [LARGE SCALE GENOMIC DNA]</scope>
</reference>
<evidence type="ECO:0000313" key="3">
    <source>
        <dbReference type="Proteomes" id="UP001054945"/>
    </source>
</evidence>
<dbReference type="Proteomes" id="UP001054945">
    <property type="component" value="Unassembled WGS sequence"/>
</dbReference>
<proteinExistence type="predicted"/>
<name>A0AAV4S8M6_CAEEX</name>
<comment type="caution">
    <text evidence="2">The sequence shown here is derived from an EMBL/GenBank/DDBJ whole genome shotgun (WGS) entry which is preliminary data.</text>
</comment>
<evidence type="ECO:0000256" key="1">
    <source>
        <dbReference type="SAM" id="MobiDB-lite"/>
    </source>
</evidence>
<keyword evidence="3" id="KW-1185">Reference proteome</keyword>
<feature type="region of interest" description="Disordered" evidence="1">
    <location>
        <begin position="1"/>
        <end position="52"/>
    </location>
</feature>
<organism evidence="2 3">
    <name type="scientific">Caerostris extrusa</name>
    <name type="common">Bark spider</name>
    <name type="synonym">Caerostris bankana</name>
    <dbReference type="NCBI Taxonomy" id="172846"/>
    <lineage>
        <taxon>Eukaryota</taxon>
        <taxon>Metazoa</taxon>
        <taxon>Ecdysozoa</taxon>
        <taxon>Arthropoda</taxon>
        <taxon>Chelicerata</taxon>
        <taxon>Arachnida</taxon>
        <taxon>Araneae</taxon>
        <taxon>Araneomorphae</taxon>
        <taxon>Entelegynae</taxon>
        <taxon>Araneoidea</taxon>
        <taxon>Araneidae</taxon>
        <taxon>Caerostris</taxon>
    </lineage>
</organism>
<sequence length="87" mass="10224">MQSRCTTLNGSTHREDKSSRWKKKRRGRRSQDEVQETSPSSRSQGLSERRPWRRLMKAKIKEEATFAQRSPLITTTCASLWRNSRNS</sequence>
<feature type="compositionally biased region" description="Polar residues" evidence="1">
    <location>
        <begin position="36"/>
        <end position="46"/>
    </location>
</feature>
<dbReference type="EMBL" id="BPLR01009286">
    <property type="protein sequence ID" value="GIY30848.1"/>
    <property type="molecule type" value="Genomic_DNA"/>
</dbReference>